<name>A0A4C2A2N3_EUMVA</name>
<evidence type="ECO:0000313" key="2">
    <source>
        <dbReference type="Proteomes" id="UP000299102"/>
    </source>
</evidence>
<reference evidence="1 2" key="1">
    <citation type="journal article" date="2019" name="Commun. Biol.">
        <title>The bagworm genome reveals a unique fibroin gene that provides high tensile strength.</title>
        <authorList>
            <person name="Kono N."/>
            <person name="Nakamura H."/>
            <person name="Ohtoshi R."/>
            <person name="Tomita M."/>
            <person name="Numata K."/>
            <person name="Arakawa K."/>
        </authorList>
    </citation>
    <scope>NUCLEOTIDE SEQUENCE [LARGE SCALE GENOMIC DNA]</scope>
</reference>
<evidence type="ECO:0000313" key="1">
    <source>
        <dbReference type="EMBL" id="GBP93473.1"/>
    </source>
</evidence>
<keyword evidence="2" id="KW-1185">Reference proteome</keyword>
<dbReference type="Proteomes" id="UP000299102">
    <property type="component" value="Unassembled WGS sequence"/>
</dbReference>
<dbReference type="OrthoDB" id="361102at2759"/>
<gene>
    <name evidence="1" type="ORF">EVAR_68710_1</name>
</gene>
<organism evidence="1 2">
    <name type="scientific">Eumeta variegata</name>
    <name type="common">Bagworm moth</name>
    <name type="synonym">Eumeta japonica</name>
    <dbReference type="NCBI Taxonomy" id="151549"/>
    <lineage>
        <taxon>Eukaryota</taxon>
        <taxon>Metazoa</taxon>
        <taxon>Ecdysozoa</taxon>
        <taxon>Arthropoda</taxon>
        <taxon>Hexapoda</taxon>
        <taxon>Insecta</taxon>
        <taxon>Pterygota</taxon>
        <taxon>Neoptera</taxon>
        <taxon>Endopterygota</taxon>
        <taxon>Lepidoptera</taxon>
        <taxon>Glossata</taxon>
        <taxon>Ditrysia</taxon>
        <taxon>Tineoidea</taxon>
        <taxon>Psychidae</taxon>
        <taxon>Oiketicinae</taxon>
        <taxon>Eumeta</taxon>
    </lineage>
</organism>
<proteinExistence type="predicted"/>
<comment type="caution">
    <text evidence="1">The sequence shown here is derived from an EMBL/GenBank/DDBJ whole genome shotgun (WGS) entry which is preliminary data.</text>
</comment>
<sequence>MESAHNVYCPRCVRDGPRSSDCNVVSKEPIERTEYELLTHSPDFGAARLDPYELRIVVPYTHTLSERSAELHATRLIYNDLFATKQILSSTPSHVRGLGLSGGAIERAYTYEGEGAYSAEVSVARGHYNASAGIHLRLKKKKYLLRIPPILIRHSSPGVDIVVKIYCSAKAAFIVSPLGNRILRRYLFKFENKKLSLRTRFELCSGWPMTSVTRGLTA</sequence>
<dbReference type="AlphaFoldDB" id="A0A4C2A2N3"/>
<dbReference type="EMBL" id="BGZK01002382">
    <property type="protein sequence ID" value="GBP93473.1"/>
    <property type="molecule type" value="Genomic_DNA"/>
</dbReference>
<accession>A0A4C2A2N3</accession>
<protein>
    <submittedName>
        <fullName evidence="1">Uncharacterized protein</fullName>
    </submittedName>
</protein>